<dbReference type="PROSITE" id="PS51194">
    <property type="entry name" value="HELICASE_CTER"/>
    <property type="match status" value="1"/>
</dbReference>
<feature type="domain" description="DEAD-box RNA helicase Q" evidence="10">
    <location>
        <begin position="53"/>
        <end position="81"/>
    </location>
</feature>
<feature type="domain" description="Helicase C-terminal" evidence="9">
    <location>
        <begin position="269"/>
        <end position="427"/>
    </location>
</feature>
<evidence type="ECO:0000256" key="4">
    <source>
        <dbReference type="ARBA" id="ARBA00022840"/>
    </source>
</evidence>
<reference evidence="11 12" key="1">
    <citation type="submission" date="2018-03" db="EMBL/GenBank/DDBJ databases">
        <title>Defining the species Micromonospora saelicesensis and Micromonospora noduli under the framework of genomics.</title>
        <authorList>
            <person name="Riesco R."/>
            <person name="Trujillo M.E."/>
        </authorList>
    </citation>
    <scope>NUCLEOTIDE SEQUENCE [LARGE SCALE GENOMIC DNA]</scope>
    <source>
        <strain evidence="11 12">MED15</strain>
    </source>
</reference>
<dbReference type="InterPro" id="IPR011545">
    <property type="entry name" value="DEAD/DEAH_box_helicase_dom"/>
</dbReference>
<dbReference type="PANTHER" id="PTHR47959">
    <property type="entry name" value="ATP-DEPENDENT RNA HELICASE RHLE-RELATED"/>
    <property type="match status" value="1"/>
</dbReference>
<evidence type="ECO:0000256" key="2">
    <source>
        <dbReference type="ARBA" id="ARBA00022801"/>
    </source>
</evidence>
<name>A0ABX9D588_9ACTN</name>
<dbReference type="PROSITE" id="PS51192">
    <property type="entry name" value="HELICASE_ATP_BIND_1"/>
    <property type="match status" value="1"/>
</dbReference>
<dbReference type="SMART" id="SM00487">
    <property type="entry name" value="DEXDc"/>
    <property type="match status" value="1"/>
</dbReference>
<evidence type="ECO:0000256" key="1">
    <source>
        <dbReference type="ARBA" id="ARBA00022741"/>
    </source>
</evidence>
<dbReference type="Proteomes" id="UP000249045">
    <property type="component" value="Unassembled WGS sequence"/>
</dbReference>
<dbReference type="SMART" id="SM00490">
    <property type="entry name" value="HELICc"/>
    <property type="match status" value="1"/>
</dbReference>
<feature type="compositionally biased region" description="Basic and acidic residues" evidence="7">
    <location>
        <begin position="460"/>
        <end position="677"/>
    </location>
</feature>
<dbReference type="PROSITE" id="PS51195">
    <property type="entry name" value="Q_MOTIF"/>
    <property type="match status" value="1"/>
</dbReference>
<dbReference type="GO" id="GO:0004386">
    <property type="term" value="F:helicase activity"/>
    <property type="evidence" value="ECO:0007669"/>
    <property type="project" value="UniProtKB-KW"/>
</dbReference>
<evidence type="ECO:0000313" key="12">
    <source>
        <dbReference type="Proteomes" id="UP000249045"/>
    </source>
</evidence>
<organism evidence="11 12">
    <name type="scientific">Micromonospora noduli</name>
    <dbReference type="NCBI Taxonomy" id="709876"/>
    <lineage>
        <taxon>Bacteria</taxon>
        <taxon>Bacillati</taxon>
        <taxon>Actinomycetota</taxon>
        <taxon>Actinomycetes</taxon>
        <taxon>Micromonosporales</taxon>
        <taxon>Micromonosporaceae</taxon>
        <taxon>Micromonospora</taxon>
    </lineage>
</organism>
<feature type="domain" description="Helicase ATP-binding" evidence="8">
    <location>
        <begin position="84"/>
        <end position="258"/>
    </location>
</feature>
<sequence>MTTSADPSTVTSVFNSVPAADAAREQLDVAPSEAGTAPVATAQAEPTETAEPMSFAALGLPEPLVRALAQQGITSPFEIQRATVPDALAGRDVLGRGQTGSGKTLAFGLPMIARLANRNRARPMRPRALVLVPTRELAMQVNDALVPLGKSVGIFLKTAVGGVPYDRQIDALRRGVEIIVATPGRLGDLIERGICQLDDVEVTVLDEADQMADMGFLPEVTDLLAKTPANGQRLLFSATLDGDVDALVKRFMTDPVTHSTAPSTASVSTMDHHMLLIPPHEKFPVAASIAARDGRTMVFARTQLGVDRLVEQLAAVGVRAGGLHGGKTQRMRTKTLAEFREGRMNVLVATDVAARGIHVDGVTLVLHVDPPKDPKDYLHRAGRTARAGESGAVATLVLPKQRRTTLAMMEKAGVAPAETRVRVGDAALAELVGAREPSGVPVRVEAEPRGYGDRSGGPRRFGDRTGGDRRFGDRPQGDRRFGDRPTGDRRFGDRPQGDRRFGDRPTGDRRFGDRPQGDRSYGDRPQGDRSYSDRPQGERRYGDRPTGERRFGDRPQGDRSYSDRPQGERRFGDRQHSDRPQGDRSYGDRPQGERRYADRDTRGYGDRPQGERRFGDRPQFGDRDGRGDRPTGERRFGDRDARGGFRPESRVRDDRPRDDRPRDDRPREDRPRDDRRGFGGRPAARTH</sequence>
<dbReference type="SUPFAM" id="SSF52540">
    <property type="entry name" value="P-loop containing nucleoside triphosphate hydrolases"/>
    <property type="match status" value="2"/>
</dbReference>
<evidence type="ECO:0000256" key="7">
    <source>
        <dbReference type="SAM" id="MobiDB-lite"/>
    </source>
</evidence>
<dbReference type="InterPro" id="IPR027417">
    <property type="entry name" value="P-loop_NTPase"/>
</dbReference>
<evidence type="ECO:0000259" key="8">
    <source>
        <dbReference type="PROSITE" id="PS51192"/>
    </source>
</evidence>
<feature type="region of interest" description="Disordered" evidence="7">
    <location>
        <begin position="439"/>
        <end position="687"/>
    </location>
</feature>
<comment type="similarity">
    <text evidence="5">Belongs to the DEAD box helicase family.</text>
</comment>
<protein>
    <submittedName>
        <fullName evidence="11">RNA helicase</fullName>
    </submittedName>
</protein>
<keyword evidence="1" id="KW-0547">Nucleotide-binding</keyword>
<dbReference type="InterPro" id="IPR050079">
    <property type="entry name" value="DEAD_box_RNA_helicase"/>
</dbReference>
<proteinExistence type="inferred from homology"/>
<dbReference type="EMBL" id="PYAC01000005">
    <property type="protein sequence ID" value="RAO22309.1"/>
    <property type="molecule type" value="Genomic_DNA"/>
</dbReference>
<dbReference type="PANTHER" id="PTHR47959:SF13">
    <property type="entry name" value="ATP-DEPENDENT RNA HELICASE RHLE"/>
    <property type="match status" value="1"/>
</dbReference>
<evidence type="ECO:0000256" key="5">
    <source>
        <dbReference type="ARBA" id="ARBA00038437"/>
    </source>
</evidence>
<feature type="region of interest" description="Disordered" evidence="7">
    <location>
        <begin position="28"/>
        <end position="49"/>
    </location>
</feature>
<dbReference type="InterPro" id="IPR001650">
    <property type="entry name" value="Helicase_C-like"/>
</dbReference>
<evidence type="ECO:0000259" key="9">
    <source>
        <dbReference type="PROSITE" id="PS51194"/>
    </source>
</evidence>
<keyword evidence="4" id="KW-0067">ATP-binding</keyword>
<gene>
    <name evidence="11" type="ORF">MED15_01817</name>
</gene>
<evidence type="ECO:0000256" key="3">
    <source>
        <dbReference type="ARBA" id="ARBA00022806"/>
    </source>
</evidence>
<dbReference type="InterPro" id="IPR014014">
    <property type="entry name" value="RNA_helicase_DEAD_Q_motif"/>
</dbReference>
<dbReference type="CDD" id="cd18787">
    <property type="entry name" value="SF2_C_DEAD"/>
    <property type="match status" value="1"/>
</dbReference>
<comment type="caution">
    <text evidence="11">The sequence shown here is derived from an EMBL/GenBank/DDBJ whole genome shotgun (WGS) entry which is preliminary data.</text>
</comment>
<dbReference type="Pfam" id="PF00271">
    <property type="entry name" value="Helicase_C"/>
    <property type="match status" value="1"/>
</dbReference>
<evidence type="ECO:0000256" key="6">
    <source>
        <dbReference type="PROSITE-ProRule" id="PRU00552"/>
    </source>
</evidence>
<keyword evidence="3 11" id="KW-0347">Helicase</keyword>
<evidence type="ECO:0000259" key="10">
    <source>
        <dbReference type="PROSITE" id="PS51195"/>
    </source>
</evidence>
<feature type="short sequence motif" description="Q motif" evidence="6">
    <location>
        <begin position="53"/>
        <end position="81"/>
    </location>
</feature>
<dbReference type="InterPro" id="IPR014001">
    <property type="entry name" value="Helicase_ATP-bd"/>
</dbReference>
<dbReference type="CDD" id="cd00268">
    <property type="entry name" value="DEADc"/>
    <property type="match status" value="1"/>
</dbReference>
<dbReference type="Pfam" id="PF00270">
    <property type="entry name" value="DEAD"/>
    <property type="match status" value="1"/>
</dbReference>
<keyword evidence="12" id="KW-1185">Reference proteome</keyword>
<dbReference type="InterPro" id="IPR044742">
    <property type="entry name" value="DEAD/DEAH_RhlB"/>
</dbReference>
<keyword evidence="2" id="KW-0378">Hydrolase</keyword>
<feature type="compositionally biased region" description="Low complexity" evidence="7">
    <location>
        <begin position="36"/>
        <end position="49"/>
    </location>
</feature>
<evidence type="ECO:0000313" key="11">
    <source>
        <dbReference type="EMBL" id="RAO22309.1"/>
    </source>
</evidence>
<accession>A0ABX9D588</accession>
<dbReference type="Gene3D" id="3.40.50.300">
    <property type="entry name" value="P-loop containing nucleotide triphosphate hydrolases"/>
    <property type="match status" value="2"/>
</dbReference>